<dbReference type="RefSeq" id="WP_133573661.1">
    <property type="nucleotide sequence ID" value="NZ_SNYR01000003.1"/>
</dbReference>
<dbReference type="OrthoDB" id="7939533at2"/>
<protein>
    <submittedName>
        <fullName evidence="1">Uncharacterized protein</fullName>
    </submittedName>
</protein>
<dbReference type="Proteomes" id="UP000295391">
    <property type="component" value="Unassembled WGS sequence"/>
</dbReference>
<organism evidence="1 2">
    <name type="scientific">Maritalea mobilis</name>
    <dbReference type="NCBI Taxonomy" id="483324"/>
    <lineage>
        <taxon>Bacteria</taxon>
        <taxon>Pseudomonadati</taxon>
        <taxon>Pseudomonadota</taxon>
        <taxon>Alphaproteobacteria</taxon>
        <taxon>Hyphomicrobiales</taxon>
        <taxon>Devosiaceae</taxon>
        <taxon>Maritalea</taxon>
    </lineage>
</organism>
<reference evidence="1 2" key="1">
    <citation type="submission" date="2019-03" db="EMBL/GenBank/DDBJ databases">
        <title>Genomic Encyclopedia of Type Strains, Phase III (KMG-III): the genomes of soil and plant-associated and newly described type strains.</title>
        <authorList>
            <person name="Whitman W."/>
        </authorList>
    </citation>
    <scope>NUCLEOTIDE SEQUENCE [LARGE SCALE GENOMIC DNA]</scope>
    <source>
        <strain evidence="1 2">CGMCC 1.7002</strain>
    </source>
</reference>
<proteinExistence type="predicted"/>
<name>A0A4R6VK26_9HYPH</name>
<dbReference type="AlphaFoldDB" id="A0A4R6VK26"/>
<gene>
    <name evidence="1" type="ORF">ATL17_3090</name>
</gene>
<keyword evidence="2" id="KW-1185">Reference proteome</keyword>
<comment type="caution">
    <text evidence="1">The sequence shown here is derived from an EMBL/GenBank/DDBJ whole genome shotgun (WGS) entry which is preliminary data.</text>
</comment>
<dbReference type="EMBL" id="SNYR01000003">
    <property type="protein sequence ID" value="TDQ61986.1"/>
    <property type="molecule type" value="Genomic_DNA"/>
</dbReference>
<evidence type="ECO:0000313" key="1">
    <source>
        <dbReference type="EMBL" id="TDQ61986.1"/>
    </source>
</evidence>
<accession>A0A4R6VK26</accession>
<evidence type="ECO:0000313" key="2">
    <source>
        <dbReference type="Proteomes" id="UP000295391"/>
    </source>
</evidence>
<sequence>MSRFFAALFLFIVVHIFLLFPAISKAQTQPEFAFEKQIQLDLSVDDISYTIKFSDLNIEGGNASQNEIFAAIDAGDEAQLRKILNAASILVPLIEIEVGITADESRLNNKVRFENLSFRQVKNGIAQTATIKEYRESQSHFLGRDDPIDPIRVAYHDVSFAQFDILAALLEKQLITQQHSNILPLLYAALHVERVEVSGMEFGCTAQNVVATNIVAKNNKIPGDVAAALLAHDASEENPELNPDASTTKLIYEALFQEVAGTQFDAYSAQSANCTSGFGGLLSIQIDQIVADKAADGRLGNFTLRDIFLDGEEYGGGVFSLGELTLKPMDFKHVIENLQNIEDFTFEDLANDSSFLTPQMDGIAAKKLHLSSPRWGYLNGSADLTLGAHRNEVPTKIQLSLSDMMLGVHPDTFSNNAFHGLLEKFFNFRVANINLDMVWQEDQQLVQVNEISVDVSPGINVQLNAQLSGADSILFSGNAAAAAMSAITLKLDRFEVKSSIDENAFMYSEGTENRSLTQQELELSAAQAIALYSDVLAEHFTAEQMTAQMKSFVEGKSELQLIARAKKASVPVGLIQFIIKDPTLFAQYFEVEKLNFISL</sequence>